<dbReference type="GeneID" id="105429057"/>
<evidence type="ECO:0000313" key="3">
    <source>
        <dbReference type="RefSeq" id="XP_011640077.1"/>
    </source>
</evidence>
<dbReference type="GO" id="GO:0005829">
    <property type="term" value="C:cytosol"/>
    <property type="evidence" value="ECO:0007669"/>
    <property type="project" value="TreeGrafter"/>
</dbReference>
<dbReference type="Gene3D" id="1.25.40.180">
    <property type="match status" value="1"/>
</dbReference>
<reference evidence="4 5" key="1">
    <citation type="submission" date="2022-04" db="UniProtKB">
        <authorList>
            <consortium name="RefSeq"/>
        </authorList>
    </citation>
    <scope>IDENTIFICATION</scope>
</reference>
<dbReference type="InterPro" id="IPR051367">
    <property type="entry name" value="mRNA_TranslReg/HistoneTransl"/>
</dbReference>
<feature type="compositionally biased region" description="Polar residues" evidence="1">
    <location>
        <begin position="297"/>
        <end position="307"/>
    </location>
</feature>
<evidence type="ECO:0000313" key="2">
    <source>
        <dbReference type="Proteomes" id="UP000504615"/>
    </source>
</evidence>
<feature type="region of interest" description="Disordered" evidence="1">
    <location>
        <begin position="297"/>
        <end position="354"/>
    </location>
</feature>
<gene>
    <name evidence="3 4 5 6 7 8" type="primary">LOC105429057</name>
</gene>
<evidence type="ECO:0000313" key="7">
    <source>
        <dbReference type="RefSeq" id="XP_011640109.1"/>
    </source>
</evidence>
<dbReference type="PANTHER" id="PTHR23254:SF18">
    <property type="entry name" value="RE28271P"/>
    <property type="match status" value="1"/>
</dbReference>
<dbReference type="RefSeq" id="XP_011640093.1">
    <property type="nucleotide sequence ID" value="XM_011641791.2"/>
</dbReference>
<sequence length="354" mass="41189">MTSFGRGRGWSAHSQDQNLRRPSGVLGTNKIVRDIMDKIVSCDENECLSSQLMNEIVDLLIVAYKEENLRHVCNSIWKRAMYQHTTRIAMIFSNNKIALLECGTTNLRGNFLRFLQENYMSKEIYRENKETFANNVLLHAEVYYHMRMSNGSRLEILAEPLIQYMKDLLQDNPQDTTYFIMIQILRSGKDLNMACPEELENLIMTIRQLIVKENFHNPENNAALLLIVELANNGYEIKDTQVQHFYLSNIKSISFEHPFSHEELKVIATKIENDNQLSEVDNIQRIVKEKMKNDTSEYSSYSKNSNVPRAIRGSGALDKSKKGMNINAKSNSLRTTRERNKNWGHDDRFHEHYE</sequence>
<dbReference type="RefSeq" id="XP_011640109.1">
    <property type="nucleotide sequence ID" value="XM_011641807.2"/>
</dbReference>
<name>A0A6I9WKV5_9HYME</name>
<dbReference type="PANTHER" id="PTHR23254">
    <property type="entry name" value="EIF4G DOMAIN PROTEIN"/>
    <property type="match status" value="1"/>
</dbReference>
<evidence type="ECO:0000256" key="1">
    <source>
        <dbReference type="SAM" id="MobiDB-lite"/>
    </source>
</evidence>
<dbReference type="RefSeq" id="XP_011640118.1">
    <property type="nucleotide sequence ID" value="XM_011641816.2"/>
</dbReference>
<accession>A0A6I9WKV5</accession>
<protein>
    <submittedName>
        <fullName evidence="3 4">Uncharacterized protein LOC105429057 isoform X1</fullName>
    </submittedName>
</protein>
<evidence type="ECO:0000313" key="5">
    <source>
        <dbReference type="RefSeq" id="XP_011640093.1"/>
    </source>
</evidence>
<evidence type="ECO:0000313" key="8">
    <source>
        <dbReference type="RefSeq" id="XP_011640118.1"/>
    </source>
</evidence>
<proteinExistence type="predicted"/>
<dbReference type="OrthoDB" id="6484979at2759"/>
<dbReference type="RefSeq" id="XP_011640077.1">
    <property type="nucleotide sequence ID" value="XM_011641775.2"/>
</dbReference>
<dbReference type="RefSeq" id="XP_011640100.1">
    <property type="nucleotide sequence ID" value="XM_011641798.2"/>
</dbReference>
<organism evidence="5">
    <name type="scientific">Pogonomyrmex barbatus</name>
    <name type="common">red harvester ant</name>
    <dbReference type="NCBI Taxonomy" id="144034"/>
    <lineage>
        <taxon>Eukaryota</taxon>
        <taxon>Metazoa</taxon>
        <taxon>Ecdysozoa</taxon>
        <taxon>Arthropoda</taxon>
        <taxon>Hexapoda</taxon>
        <taxon>Insecta</taxon>
        <taxon>Pterygota</taxon>
        <taxon>Neoptera</taxon>
        <taxon>Endopterygota</taxon>
        <taxon>Hymenoptera</taxon>
        <taxon>Apocrita</taxon>
        <taxon>Aculeata</taxon>
        <taxon>Formicoidea</taxon>
        <taxon>Formicidae</taxon>
        <taxon>Myrmicinae</taxon>
        <taxon>Pogonomyrmex</taxon>
    </lineage>
</organism>
<evidence type="ECO:0000313" key="4">
    <source>
        <dbReference type="RefSeq" id="XP_011640086.1"/>
    </source>
</evidence>
<dbReference type="KEGG" id="pbar:105429057"/>
<dbReference type="GO" id="GO:0006446">
    <property type="term" value="P:regulation of translational initiation"/>
    <property type="evidence" value="ECO:0007669"/>
    <property type="project" value="TreeGrafter"/>
</dbReference>
<dbReference type="AlphaFoldDB" id="A0A6I9WKV5"/>
<dbReference type="Proteomes" id="UP000504615">
    <property type="component" value="Unplaced"/>
</dbReference>
<dbReference type="RefSeq" id="XP_011640086.1">
    <property type="nucleotide sequence ID" value="XM_011641784.2"/>
</dbReference>
<feature type="compositionally biased region" description="Basic and acidic residues" evidence="1">
    <location>
        <begin position="335"/>
        <end position="354"/>
    </location>
</feature>
<dbReference type="GO" id="GO:0008494">
    <property type="term" value="F:translation activator activity"/>
    <property type="evidence" value="ECO:0007669"/>
    <property type="project" value="TreeGrafter"/>
</dbReference>
<evidence type="ECO:0000313" key="6">
    <source>
        <dbReference type="RefSeq" id="XP_011640100.1"/>
    </source>
</evidence>
<feature type="region of interest" description="Disordered" evidence="1">
    <location>
        <begin position="1"/>
        <end position="22"/>
    </location>
</feature>
<keyword evidence="2" id="KW-1185">Reference proteome</keyword>